<protein>
    <recommendedName>
        <fullName evidence="5">COP9 signalosome complex subunit 5</fullName>
    </recommendedName>
</protein>
<dbReference type="PANTHER" id="PTHR10410">
    <property type="entry name" value="EUKARYOTIC TRANSLATION INITIATION FACTOR 3 -RELATED"/>
    <property type="match status" value="1"/>
</dbReference>
<evidence type="ECO:0000256" key="4">
    <source>
        <dbReference type="ARBA" id="ARBA00011098"/>
    </source>
</evidence>
<keyword evidence="17" id="KW-1185">Reference proteome</keyword>
<evidence type="ECO:0000256" key="12">
    <source>
        <dbReference type="ARBA" id="ARBA00023049"/>
    </source>
</evidence>
<evidence type="ECO:0000256" key="10">
    <source>
        <dbReference type="ARBA" id="ARBA00022801"/>
    </source>
</evidence>
<keyword evidence="12" id="KW-0482">Metalloprotease</keyword>
<gene>
    <name evidence="16" type="primary">MPUL0E01080</name>
    <name evidence="16" type="ORF">METSCH_E01080</name>
</gene>
<dbReference type="Pfam" id="PF01398">
    <property type="entry name" value="JAB"/>
    <property type="match status" value="1"/>
</dbReference>
<feature type="compositionally biased region" description="Basic and acidic residues" evidence="14">
    <location>
        <begin position="209"/>
        <end position="219"/>
    </location>
</feature>
<dbReference type="InterPro" id="IPR050242">
    <property type="entry name" value="JAMM_MPN+_peptidase_M67A"/>
</dbReference>
<dbReference type="GO" id="GO:0008180">
    <property type="term" value="C:COP9 signalosome"/>
    <property type="evidence" value="ECO:0007669"/>
    <property type="project" value="UniProtKB-KW"/>
</dbReference>
<comment type="subcellular location">
    <subcellularLocation>
        <location evidence="2">Cytoplasm</location>
    </subcellularLocation>
    <subcellularLocation>
        <location evidence="1">Nucleus</location>
    </subcellularLocation>
</comment>
<keyword evidence="7" id="KW-0645">Protease</keyword>
<evidence type="ECO:0000256" key="3">
    <source>
        <dbReference type="ARBA" id="ARBA00006008"/>
    </source>
</evidence>
<dbReference type="InterPro" id="IPR037518">
    <property type="entry name" value="MPN"/>
</dbReference>
<comment type="subunit">
    <text evidence="4">Component of the COP9 signalosome (CSN) complex.</text>
</comment>
<reference evidence="17" key="1">
    <citation type="submission" date="2019-03" db="EMBL/GenBank/DDBJ databases">
        <title>Snf2 controls pulcherriminic acid biosynthesis and connects pigmentation and antifungal activity of the yeast Metschnikowia pulcherrima.</title>
        <authorList>
            <person name="Gore-Lloyd D."/>
            <person name="Sumann I."/>
            <person name="Brachmann A.O."/>
            <person name="Schneeberger K."/>
            <person name="Ortiz-Merino R.A."/>
            <person name="Moreno-Beltran M."/>
            <person name="Schlaefli M."/>
            <person name="Kirner P."/>
            <person name="Santos Kron A."/>
            <person name="Wolfe K.H."/>
            <person name="Piel J."/>
            <person name="Ahrens C.H."/>
            <person name="Henk D."/>
            <person name="Freimoser F.M."/>
        </authorList>
    </citation>
    <scope>NUCLEOTIDE SEQUENCE [LARGE SCALE GENOMIC DNA]</scope>
    <source>
        <strain evidence="17">APC 1.2</strain>
    </source>
</reference>
<feature type="region of interest" description="Disordered" evidence="14">
    <location>
        <begin position="209"/>
        <end position="229"/>
    </location>
</feature>
<keyword evidence="13" id="KW-0539">Nucleus</keyword>
<evidence type="ECO:0000256" key="7">
    <source>
        <dbReference type="ARBA" id="ARBA00022670"/>
    </source>
</evidence>
<evidence type="ECO:0000256" key="1">
    <source>
        <dbReference type="ARBA" id="ARBA00004123"/>
    </source>
</evidence>
<dbReference type="GO" id="GO:0046872">
    <property type="term" value="F:metal ion binding"/>
    <property type="evidence" value="ECO:0007669"/>
    <property type="project" value="UniProtKB-KW"/>
</dbReference>
<name>A0A4P6XV83_9ASCO</name>
<keyword evidence="11" id="KW-0862">Zinc</keyword>
<evidence type="ECO:0000256" key="6">
    <source>
        <dbReference type="ARBA" id="ARBA00022490"/>
    </source>
</evidence>
<feature type="compositionally biased region" description="Polar residues" evidence="14">
    <location>
        <begin position="220"/>
        <end position="229"/>
    </location>
</feature>
<dbReference type="Proteomes" id="UP000292447">
    <property type="component" value="Chromosome V"/>
</dbReference>
<dbReference type="Gene3D" id="3.40.140.10">
    <property type="entry name" value="Cytidine Deaminase, domain 2"/>
    <property type="match status" value="1"/>
</dbReference>
<dbReference type="PROSITE" id="PS50249">
    <property type="entry name" value="MPN"/>
    <property type="match status" value="1"/>
</dbReference>
<dbReference type="SMART" id="SM00232">
    <property type="entry name" value="JAB_MPN"/>
    <property type="match status" value="1"/>
</dbReference>
<dbReference type="GO" id="GO:0005737">
    <property type="term" value="C:cytoplasm"/>
    <property type="evidence" value="ECO:0007669"/>
    <property type="project" value="UniProtKB-SubCell"/>
</dbReference>
<keyword evidence="9" id="KW-0736">Signalosome</keyword>
<evidence type="ECO:0000313" key="17">
    <source>
        <dbReference type="Proteomes" id="UP000292447"/>
    </source>
</evidence>
<dbReference type="InterPro" id="IPR000555">
    <property type="entry name" value="JAMM/MPN+_dom"/>
</dbReference>
<dbReference type="STRING" id="2163413.A0A4P6XV83"/>
<evidence type="ECO:0000256" key="14">
    <source>
        <dbReference type="SAM" id="MobiDB-lite"/>
    </source>
</evidence>
<dbReference type="GO" id="GO:0006508">
    <property type="term" value="P:proteolysis"/>
    <property type="evidence" value="ECO:0007669"/>
    <property type="project" value="UniProtKB-KW"/>
</dbReference>
<evidence type="ECO:0000256" key="2">
    <source>
        <dbReference type="ARBA" id="ARBA00004496"/>
    </source>
</evidence>
<sequence length="527" mass="58395">MGETQLAKLAHCVGSGDNPKSLRISLTKDKLSQLSVAKSHSIYELQADENAMNTRPWRNLPKYFTQVLISTIALVKMSAHAKLGGSIEVMGMLTGKIVRGLFIVMDVYSLPVEGTETRVNAQNEAYEYMVQYLDNIKKVRPEESIVGWYHSHPGYGCWLSGIDVATQSLNQNFQDPYLAIVVDPLRTKDRGKVEIGAFRTFPVGYVDDKGSAGRSENNRDGTSSKNTQDMGVHSELYYSLDIKLFKGPQDDEIVNAILNKSWVSGIAQTQACELSYQQNVVAKIESLMKRLISSTHENSQLRYERLFERLIAMQSSESQNFDEPGHALAGEGVKNFTDGGGQSEERVHEEDFEAGEINLDADADADVDADNDSESHIDLNVAEKDNDAQSLQTRDMDVALDSDDASLQNLMVPDQMGESSVFEEYEAGNSITSAIQQKGTKRNIRASSDDAKAGAPFGSSMCDNRKRFATGAFGSAVDNELKHKMQSLQLELQYHVRETKSIGQAELSTLVGKRAKARVFGQQEWWT</sequence>
<evidence type="ECO:0000256" key="9">
    <source>
        <dbReference type="ARBA" id="ARBA00022790"/>
    </source>
</evidence>
<dbReference type="EMBL" id="CP034460">
    <property type="protein sequence ID" value="QBM89874.1"/>
    <property type="molecule type" value="Genomic_DNA"/>
</dbReference>
<organism evidence="16 17">
    <name type="scientific">Metschnikowia aff. pulcherrima</name>
    <dbReference type="NCBI Taxonomy" id="2163413"/>
    <lineage>
        <taxon>Eukaryota</taxon>
        <taxon>Fungi</taxon>
        <taxon>Dikarya</taxon>
        <taxon>Ascomycota</taxon>
        <taxon>Saccharomycotina</taxon>
        <taxon>Pichiomycetes</taxon>
        <taxon>Metschnikowiaceae</taxon>
        <taxon>Metschnikowia</taxon>
    </lineage>
</organism>
<keyword evidence="10" id="KW-0378">Hydrolase</keyword>
<dbReference type="AlphaFoldDB" id="A0A4P6XV83"/>
<evidence type="ECO:0000259" key="15">
    <source>
        <dbReference type="PROSITE" id="PS50249"/>
    </source>
</evidence>
<accession>A0A4P6XV83</accession>
<evidence type="ECO:0000256" key="5">
    <source>
        <dbReference type="ARBA" id="ARBA00014880"/>
    </source>
</evidence>
<dbReference type="SUPFAM" id="SSF102712">
    <property type="entry name" value="JAB1/MPN domain"/>
    <property type="match status" value="1"/>
</dbReference>
<keyword evidence="8" id="KW-0479">Metal-binding</keyword>
<dbReference type="CDD" id="cd08069">
    <property type="entry name" value="MPN_RPN11_CSN5"/>
    <property type="match status" value="1"/>
</dbReference>
<feature type="domain" description="MPN" evidence="15">
    <location>
        <begin position="67"/>
        <end position="204"/>
    </location>
</feature>
<proteinExistence type="inferred from homology"/>
<dbReference type="GO" id="GO:0008237">
    <property type="term" value="F:metallopeptidase activity"/>
    <property type="evidence" value="ECO:0007669"/>
    <property type="project" value="UniProtKB-KW"/>
</dbReference>
<evidence type="ECO:0000256" key="13">
    <source>
        <dbReference type="ARBA" id="ARBA00023242"/>
    </source>
</evidence>
<evidence type="ECO:0000256" key="11">
    <source>
        <dbReference type="ARBA" id="ARBA00022833"/>
    </source>
</evidence>
<dbReference type="FunFam" id="3.40.140.10:FF:000203">
    <property type="entry name" value="COP9 signalosome complex subunit 5"/>
    <property type="match status" value="1"/>
</dbReference>
<comment type="similarity">
    <text evidence="3">Belongs to the peptidase M67A family. CSN5 subfamily.</text>
</comment>
<evidence type="ECO:0000313" key="16">
    <source>
        <dbReference type="EMBL" id="QBM89874.1"/>
    </source>
</evidence>
<keyword evidence="6" id="KW-0963">Cytoplasm</keyword>
<evidence type="ECO:0000256" key="8">
    <source>
        <dbReference type="ARBA" id="ARBA00022723"/>
    </source>
</evidence>